<keyword evidence="2" id="KW-0472">Membrane</keyword>
<keyword evidence="2" id="KW-0812">Transmembrane</keyword>
<reference evidence="4" key="1">
    <citation type="submission" date="2017-04" db="EMBL/GenBank/DDBJ databases">
        <title>Plasmodium gonderi genome.</title>
        <authorList>
            <person name="Arisue N."/>
            <person name="Honma H."/>
            <person name="Kawai S."/>
            <person name="Tougan T."/>
            <person name="Tanabe K."/>
            <person name="Horii T."/>
        </authorList>
    </citation>
    <scope>NUCLEOTIDE SEQUENCE [LARGE SCALE GENOMIC DNA]</scope>
    <source>
        <strain evidence="4">ATCC 30045</strain>
    </source>
</reference>
<dbReference type="RefSeq" id="XP_028544626.1">
    <property type="nucleotide sequence ID" value="XM_028688825.1"/>
</dbReference>
<feature type="transmembrane region" description="Helical" evidence="2">
    <location>
        <begin position="388"/>
        <end position="409"/>
    </location>
</feature>
<protein>
    <submittedName>
        <fullName evidence="3">Variable surface protein</fullName>
    </submittedName>
</protein>
<proteinExistence type="predicted"/>
<keyword evidence="4" id="KW-1185">Reference proteome</keyword>
<sequence>MISGSSDDWNDLLTDLNSHEIYKELNKELSDTYKNISGHCDNIKIEKGDIKTLCKKIERNLGILDEIDKIKTESYRDRCLYFNFWVFDELHKVYNGSEKNVLKTSDIDELLLKWNKINYTLINKDFNKNYKSIVPEEPKGVIRLNGDEQPPETTNGWNARKVTKLFDNYEFRKYKPCFYYSLCTLDNCKDIKYLFDYFKEFENIKNKISSGNEKCASYYKYLTHIKKIYEKYKKEHNCCDVFWGNLCEDYFKCEKKYDPNNLLADFKSCDSPSSTKKEEVSDDKSTKNLGDQQSSRSQRSTVDNLENKTEYKFFRCKEMKNDILPTYAACSEVSAENYERFDEVFNLEPLIDPFKFYKSKGATRIGKDHTRNLYIHLNIHNITKNIDYFKIGVSFLLVLGTFFVSFIYYKFTPFGPWLNSKFLRGKRNRHYIYQDQRKLQNRSSSSVNNRSRNNRVRIAYQSS</sequence>
<comment type="caution">
    <text evidence="3">The sequence shown here is derived from an EMBL/GenBank/DDBJ whole genome shotgun (WGS) entry which is preliminary data.</text>
</comment>
<evidence type="ECO:0000313" key="3">
    <source>
        <dbReference type="EMBL" id="GAW82037.1"/>
    </source>
</evidence>
<gene>
    <name evidence="3" type="ORF">PGO_120290</name>
</gene>
<dbReference type="Pfam" id="PF05795">
    <property type="entry name" value="Plasmodium_Vir"/>
    <property type="match status" value="2"/>
</dbReference>
<dbReference type="AlphaFoldDB" id="A0A1Y1JLE0"/>
<evidence type="ECO:0000256" key="2">
    <source>
        <dbReference type="SAM" id="Phobius"/>
    </source>
</evidence>
<keyword evidence="2" id="KW-1133">Transmembrane helix</keyword>
<organism evidence="3 4">
    <name type="scientific">Plasmodium gonderi</name>
    <dbReference type="NCBI Taxonomy" id="77519"/>
    <lineage>
        <taxon>Eukaryota</taxon>
        <taxon>Sar</taxon>
        <taxon>Alveolata</taxon>
        <taxon>Apicomplexa</taxon>
        <taxon>Aconoidasida</taxon>
        <taxon>Haemosporida</taxon>
        <taxon>Plasmodiidae</taxon>
        <taxon>Plasmodium</taxon>
        <taxon>Plasmodium (Plasmodium)</taxon>
    </lineage>
</organism>
<dbReference type="OrthoDB" id="380421at2759"/>
<feature type="region of interest" description="Disordered" evidence="1">
    <location>
        <begin position="270"/>
        <end position="303"/>
    </location>
</feature>
<feature type="compositionally biased region" description="Basic and acidic residues" evidence="1">
    <location>
        <begin position="275"/>
        <end position="286"/>
    </location>
</feature>
<dbReference type="GeneID" id="39748769"/>
<name>A0A1Y1JLE0_PLAGO</name>
<dbReference type="InterPro" id="IPR008780">
    <property type="entry name" value="Plasmodium_Vir"/>
</dbReference>
<dbReference type="EMBL" id="BDQF01000013">
    <property type="protein sequence ID" value="GAW82037.1"/>
    <property type="molecule type" value="Genomic_DNA"/>
</dbReference>
<accession>A0A1Y1JLE0</accession>
<evidence type="ECO:0000313" key="4">
    <source>
        <dbReference type="Proteomes" id="UP000195521"/>
    </source>
</evidence>
<feature type="compositionally biased region" description="Polar residues" evidence="1">
    <location>
        <begin position="287"/>
        <end position="303"/>
    </location>
</feature>
<evidence type="ECO:0000256" key="1">
    <source>
        <dbReference type="SAM" id="MobiDB-lite"/>
    </source>
</evidence>
<dbReference type="Proteomes" id="UP000195521">
    <property type="component" value="Unassembled WGS sequence"/>
</dbReference>